<accession>A0AAE0F0P5</accession>
<proteinExistence type="predicted"/>
<dbReference type="AlphaFoldDB" id="A0AAE0F0P5"/>
<dbReference type="EMBL" id="LGRX02029142">
    <property type="protein sequence ID" value="KAK3247194.1"/>
    <property type="molecule type" value="Genomic_DNA"/>
</dbReference>
<name>A0AAE0F0P5_9CHLO</name>
<evidence type="ECO:0000313" key="1">
    <source>
        <dbReference type="EMBL" id="KAK3247194.1"/>
    </source>
</evidence>
<reference evidence="1" key="2">
    <citation type="submission" date="2023-06" db="EMBL/GenBank/DDBJ databases">
        <title>Long-read-based genome assembly of the green algal bacterivore Cymbomonas tetramitiformis.</title>
        <authorList>
            <person name="Gyaltshen Y."/>
            <person name="Rozenberg A."/>
            <person name="Paasch A."/>
            <person name="Burns J.A."/>
            <person name="Warring S."/>
            <person name="Larson R."/>
            <person name="Maurer-Alcala X."/>
            <person name="Dacks J."/>
            <person name="Kim E."/>
        </authorList>
    </citation>
    <scope>NUCLEOTIDE SEQUENCE</scope>
    <source>
        <strain evidence="1">PLY_AMNH</strain>
    </source>
</reference>
<comment type="caution">
    <text evidence="1">The sequence shown here is derived from an EMBL/GenBank/DDBJ whole genome shotgun (WGS) entry which is preliminary data.</text>
</comment>
<reference evidence="1 3" key="1">
    <citation type="journal article" date="2015" name="Genome Biol. Evol.">
        <title>Comparative Genomics of a Bacterivorous Green Alga Reveals Evolutionary Causalities and Consequences of Phago-Mixotrophic Mode of Nutrition.</title>
        <authorList>
            <person name="Burns J.A."/>
            <person name="Paasch A."/>
            <person name="Narechania A."/>
            <person name="Kim E."/>
        </authorList>
    </citation>
    <scope>NUCLEOTIDE SEQUENCE [LARGE SCALE GENOMIC DNA]</scope>
    <source>
        <strain evidence="1">PLY_AMNH</strain>
    </source>
</reference>
<keyword evidence="3" id="KW-1185">Reference proteome</keyword>
<gene>
    <name evidence="2" type="ORF">CYMTET_43293</name>
    <name evidence="1" type="ORF">CYMTET_43295</name>
</gene>
<dbReference type="EMBL" id="LGRX02029141">
    <property type="protein sequence ID" value="KAK3247201.1"/>
    <property type="molecule type" value="Genomic_DNA"/>
</dbReference>
<organism evidence="1 3">
    <name type="scientific">Cymbomonas tetramitiformis</name>
    <dbReference type="NCBI Taxonomy" id="36881"/>
    <lineage>
        <taxon>Eukaryota</taxon>
        <taxon>Viridiplantae</taxon>
        <taxon>Chlorophyta</taxon>
        <taxon>Pyramimonadophyceae</taxon>
        <taxon>Pyramimonadales</taxon>
        <taxon>Pyramimonadaceae</taxon>
        <taxon>Cymbomonas</taxon>
    </lineage>
</organism>
<evidence type="ECO:0000313" key="2">
    <source>
        <dbReference type="EMBL" id="KAK3247201.1"/>
    </source>
</evidence>
<evidence type="ECO:0000313" key="3">
    <source>
        <dbReference type="Proteomes" id="UP001190700"/>
    </source>
</evidence>
<sequence>MEQHRDAETMAAFRTFVEKTFHCGKAPGEHAEQEEKDAYIEHCKVQTGKRADAELELMTYKNKLGVFAREVTWVNAKRILHKEGTHNLPAEQGAAAFRAVAEGNSAALRELVPAYTEELKNADGSTLLAFVVAQLGPVDVVACAEMVDVIVSLPGFVLTVAGHDKDDKPAYLLAAELGLSAVVHAIISRCGSQQAIDVCGHEVPQAAAHVLAATLVECRAQIKNVNGLPLDEIRTAAPSGYVLDLSERLARDRSHVGAWTLGVLLREDQSYLKMESIAWSNDPSKYGIISADNIRSLIGLPGESAEVVLRRQIKGMQPALHFICALIAGSSSCTALDLSGKFCHSQNRQLSNLNACLVHQGL</sequence>
<dbReference type="Proteomes" id="UP001190700">
    <property type="component" value="Unassembled WGS sequence"/>
</dbReference>
<protein>
    <submittedName>
        <fullName evidence="1">Uncharacterized protein</fullName>
    </submittedName>
</protein>